<dbReference type="InterPro" id="IPR011542">
    <property type="entry name" value="SUF_FeS_clus_asmbl_SufD"/>
</dbReference>
<dbReference type="GO" id="GO:0016226">
    <property type="term" value="P:iron-sulfur cluster assembly"/>
    <property type="evidence" value="ECO:0007669"/>
    <property type="project" value="InterPro"/>
</dbReference>
<dbReference type="Proteomes" id="UP000290287">
    <property type="component" value="Unassembled WGS sequence"/>
</dbReference>
<dbReference type="AlphaFoldDB" id="A0A4Q0YMV6"/>
<gene>
    <name evidence="2" type="primary">sufD</name>
    <name evidence="2" type="ORF">CS022_19840</name>
</gene>
<comment type="caution">
    <text evidence="2">The sequence shown here is derived from an EMBL/GenBank/DDBJ whole genome shotgun (WGS) entry which is preliminary data.</text>
</comment>
<dbReference type="NCBIfam" id="TIGR01981">
    <property type="entry name" value="sufD"/>
    <property type="match status" value="1"/>
</dbReference>
<proteinExistence type="predicted"/>
<organism evidence="2 3">
    <name type="scientific">Veronia nyctiphanis</name>
    <dbReference type="NCBI Taxonomy" id="1278244"/>
    <lineage>
        <taxon>Bacteria</taxon>
        <taxon>Pseudomonadati</taxon>
        <taxon>Pseudomonadota</taxon>
        <taxon>Gammaproteobacteria</taxon>
        <taxon>Vibrionales</taxon>
        <taxon>Vibrionaceae</taxon>
        <taxon>Veronia</taxon>
    </lineage>
</organism>
<feature type="domain" description="SUF system FeS cluster assembly SufBD core" evidence="1">
    <location>
        <begin position="162"/>
        <end position="401"/>
    </location>
</feature>
<dbReference type="OrthoDB" id="9768262at2"/>
<evidence type="ECO:0000313" key="3">
    <source>
        <dbReference type="Proteomes" id="UP000290287"/>
    </source>
</evidence>
<dbReference type="InterPro" id="IPR037284">
    <property type="entry name" value="SUF_FeS_clus_asmbl_SufBD_sf"/>
</dbReference>
<accession>A0A4Q0YMV6</accession>
<dbReference type="InterPro" id="IPR000825">
    <property type="entry name" value="SUF_FeS_clus_asmbl_SufBD_core"/>
</dbReference>
<evidence type="ECO:0000259" key="1">
    <source>
        <dbReference type="Pfam" id="PF01458"/>
    </source>
</evidence>
<sequence length="431" mass="47609">MAGLLVKSNQSDLLNRLTLGREAALESHSSEHWSRAVSLGLPGPKHEDWKYTPLDRLYSLDLSASNYASLSQSGVDKLKLPLDAYVLTFVDGEFRPSLSQMDDINFKITPLTDEHKQALPLAISGEFFLHLTEALNPSGVLVEIPSNLSVEKPIYLLSIASQGERGMSHVRNHLKLNTGSSACIIEHHVTLDEPYCDNNPEGKGHLVGSRLTMDVADNSQLVHYKIINGQKKQCHFGHNDIHAGRDTRICSQTFLLSGALTRHHTSARLDGENSDLFINSLSLPSNDQIYDTRTYLEHNASHCNSEQIHKIIAQDQSKAVFNGLIKVAKHAIKTDGQMDNHNLLLNDGAEVNTKPQLEIYADDVKCSHGTTTGSLSKEQLFYLGTRGIDSQTAEQMITLAFAGELTEVIGIPEIKENVFNAVSEKLGERNQ</sequence>
<name>A0A4Q0YMV6_9GAMM</name>
<dbReference type="EMBL" id="PEIB01000033">
    <property type="protein sequence ID" value="RXJ71705.1"/>
    <property type="molecule type" value="Genomic_DNA"/>
</dbReference>
<keyword evidence="3" id="KW-1185">Reference proteome</keyword>
<dbReference type="Pfam" id="PF01458">
    <property type="entry name" value="SUFBD_core"/>
    <property type="match status" value="1"/>
</dbReference>
<protein>
    <submittedName>
        <fullName evidence="2">Fe-S cluster assembly protein SufD</fullName>
    </submittedName>
</protein>
<dbReference type="InterPro" id="IPR055346">
    <property type="entry name" value="Fe-S_cluster_assembly_SufBD"/>
</dbReference>
<dbReference type="PANTHER" id="PTHR43575">
    <property type="entry name" value="PROTEIN ABCI7, CHLOROPLASTIC"/>
    <property type="match status" value="1"/>
</dbReference>
<evidence type="ECO:0000313" key="2">
    <source>
        <dbReference type="EMBL" id="RXJ71705.1"/>
    </source>
</evidence>
<reference evidence="2 3" key="1">
    <citation type="submission" date="2017-10" db="EMBL/GenBank/DDBJ databases">
        <title>Nyctiphanis sp. nov., isolated from the stomach of the euphausiid Nyctiphanes simplex (Hansen, 1911) in the Gulf of California.</title>
        <authorList>
            <person name="Gomez-Gil B."/>
            <person name="Aguilar-Mendez M."/>
            <person name="Lopez-Cortes A."/>
            <person name="Gomez-Gutierrez J."/>
            <person name="Roque A."/>
            <person name="Lang E."/>
            <person name="Gonzalez-Castillo A."/>
        </authorList>
    </citation>
    <scope>NUCLEOTIDE SEQUENCE [LARGE SCALE GENOMIC DNA]</scope>
    <source>
        <strain evidence="2 3">CAIM 600</strain>
    </source>
</reference>
<dbReference type="SUPFAM" id="SSF101960">
    <property type="entry name" value="Stabilizer of iron transporter SufD"/>
    <property type="match status" value="1"/>
</dbReference>
<dbReference type="RefSeq" id="WP_129123679.1">
    <property type="nucleotide sequence ID" value="NZ_PEIB01000033.1"/>
</dbReference>
<dbReference type="PANTHER" id="PTHR43575:SF1">
    <property type="entry name" value="PROTEIN ABCI7, CHLOROPLASTIC"/>
    <property type="match status" value="1"/>
</dbReference>